<evidence type="ECO:0000256" key="9">
    <source>
        <dbReference type="ARBA" id="ARBA00022723"/>
    </source>
</evidence>
<dbReference type="GO" id="GO:0051082">
    <property type="term" value="F:unfolded protein binding"/>
    <property type="evidence" value="ECO:0007669"/>
    <property type="project" value="TreeGrafter"/>
</dbReference>
<dbReference type="SMART" id="SM00580">
    <property type="entry name" value="PUG"/>
    <property type="match status" value="1"/>
</dbReference>
<keyword evidence="17" id="KW-0460">Magnesium</keyword>
<dbReference type="PANTHER" id="PTHR13954">
    <property type="entry name" value="IRE1-RELATED"/>
    <property type="match status" value="1"/>
</dbReference>
<dbReference type="InterPro" id="IPR000719">
    <property type="entry name" value="Prot_kinase_dom"/>
</dbReference>
<keyword evidence="22" id="KW-0804">Transcription</keyword>
<keyword evidence="12" id="KW-0013">ADP-ribosylation</keyword>
<keyword evidence="14" id="KW-0378">Hydrolase</keyword>
<keyword evidence="4" id="KW-0723">Serine/threonine-protein kinase</keyword>
<dbReference type="Gene3D" id="3.30.200.20">
    <property type="entry name" value="Phosphorylase Kinase, domain 1"/>
    <property type="match status" value="1"/>
</dbReference>
<keyword evidence="21" id="KW-1015">Disulfide bond</keyword>
<feature type="domain" description="Protein kinase" evidence="33">
    <location>
        <begin position="406"/>
        <end position="667"/>
    </location>
</feature>
<dbReference type="FunFam" id="2.130.10.10:FF:000225">
    <property type="entry name" value="Endoplasmic reticulum to nucleus-signaling 1"/>
    <property type="match status" value="1"/>
</dbReference>
<evidence type="ECO:0000256" key="1">
    <source>
        <dbReference type="ARBA" id="ARBA00001946"/>
    </source>
</evidence>
<keyword evidence="19" id="KW-0805">Transcription regulation</keyword>
<dbReference type="Gene3D" id="2.130.10.10">
    <property type="entry name" value="YVTN repeat-like/Quinoprotein amine dehydrogenase"/>
    <property type="match status" value="1"/>
</dbReference>
<dbReference type="FunFam" id="3.30.200.20:FF:000077">
    <property type="entry name" value="Putative Serine/threonine-protein kinase/endoribonuclease IRE1"/>
    <property type="match status" value="1"/>
</dbReference>
<comment type="catalytic activity">
    <reaction evidence="26">
        <text>L-threonyl-[protein] + ATP = O-phospho-L-threonyl-[protein] + ADP + H(+)</text>
        <dbReference type="Rhea" id="RHEA:46608"/>
        <dbReference type="Rhea" id="RHEA-COMP:11060"/>
        <dbReference type="Rhea" id="RHEA-COMP:11605"/>
        <dbReference type="ChEBI" id="CHEBI:15378"/>
        <dbReference type="ChEBI" id="CHEBI:30013"/>
        <dbReference type="ChEBI" id="CHEBI:30616"/>
        <dbReference type="ChEBI" id="CHEBI:61977"/>
        <dbReference type="ChEBI" id="CHEBI:456216"/>
        <dbReference type="EC" id="2.7.11.1"/>
    </reaction>
</comment>
<dbReference type="FunFam" id="1.10.510.10:FF:000215">
    <property type="entry name" value="serine/threonine-protein kinase/endoribonuclease IRE1 isoform X1"/>
    <property type="match status" value="1"/>
</dbReference>
<dbReference type="GO" id="GO:0010629">
    <property type="term" value="P:negative regulation of gene expression"/>
    <property type="evidence" value="ECO:0007669"/>
    <property type="project" value="UniProtKB-ARBA"/>
</dbReference>
<dbReference type="PROSITE" id="PS50011">
    <property type="entry name" value="PROTEIN_KINASE_DOM"/>
    <property type="match status" value="1"/>
</dbReference>
<dbReference type="PANTHER" id="PTHR13954:SF15">
    <property type="entry name" value="SERINE_THREONINE-PROTEIN KINASE_ENDORIBONUCLEASE IRE2"/>
    <property type="match status" value="1"/>
</dbReference>
<evidence type="ECO:0000256" key="2">
    <source>
        <dbReference type="ARBA" id="ARBA00004115"/>
    </source>
</evidence>
<dbReference type="Pfam" id="PF00069">
    <property type="entry name" value="Pkinase"/>
    <property type="match status" value="1"/>
</dbReference>
<evidence type="ECO:0000256" key="15">
    <source>
        <dbReference type="ARBA" id="ARBA00022824"/>
    </source>
</evidence>
<dbReference type="PROSITE" id="PS00108">
    <property type="entry name" value="PROTEIN_KINASE_ST"/>
    <property type="match status" value="1"/>
</dbReference>
<feature type="compositionally biased region" description="Polar residues" evidence="32">
    <location>
        <begin position="357"/>
        <end position="371"/>
    </location>
</feature>
<keyword evidence="13" id="KW-0418">Kinase</keyword>
<dbReference type="GO" id="GO:1905898">
    <property type="term" value="P:positive regulation of response to endoplasmic reticulum stress"/>
    <property type="evidence" value="ECO:0007669"/>
    <property type="project" value="UniProtKB-ARBA"/>
</dbReference>
<comment type="subcellular location">
    <subcellularLocation>
        <location evidence="2">Endoplasmic reticulum membrane</location>
        <topology evidence="2">Single-pass type I membrane protein</topology>
    </subcellularLocation>
</comment>
<evidence type="ECO:0000256" key="11">
    <source>
        <dbReference type="ARBA" id="ARBA00022741"/>
    </source>
</evidence>
<evidence type="ECO:0000256" key="31">
    <source>
        <dbReference type="ARBA" id="ARBA00083182"/>
    </source>
</evidence>
<evidence type="ECO:0000256" key="8">
    <source>
        <dbReference type="ARBA" id="ARBA00022703"/>
    </source>
</evidence>
<evidence type="ECO:0000256" key="27">
    <source>
        <dbReference type="ARBA" id="ARBA00048679"/>
    </source>
</evidence>
<keyword evidence="20" id="KW-0472">Membrane</keyword>
<evidence type="ECO:0000256" key="7">
    <source>
        <dbReference type="ARBA" id="ARBA00022692"/>
    </source>
</evidence>
<feature type="region of interest" description="Disordered" evidence="32">
    <location>
        <begin position="340"/>
        <end position="377"/>
    </location>
</feature>
<evidence type="ECO:0000256" key="32">
    <source>
        <dbReference type="SAM" id="MobiDB-lite"/>
    </source>
</evidence>
<dbReference type="InterPro" id="IPR015943">
    <property type="entry name" value="WD40/YVTN_repeat-like_dom_sf"/>
</dbReference>
<evidence type="ECO:0000256" key="4">
    <source>
        <dbReference type="ARBA" id="ARBA00022527"/>
    </source>
</evidence>
<evidence type="ECO:0000256" key="17">
    <source>
        <dbReference type="ARBA" id="ARBA00022842"/>
    </source>
</evidence>
<evidence type="ECO:0000256" key="20">
    <source>
        <dbReference type="ARBA" id="ARBA00023136"/>
    </source>
</evidence>
<dbReference type="GO" id="GO:0033120">
    <property type="term" value="P:positive regulation of RNA splicing"/>
    <property type="evidence" value="ECO:0007669"/>
    <property type="project" value="UniProtKB-ARBA"/>
</dbReference>
<evidence type="ECO:0000256" key="24">
    <source>
        <dbReference type="ARBA" id="ARBA00023230"/>
    </source>
</evidence>
<evidence type="ECO:0000256" key="10">
    <source>
        <dbReference type="ARBA" id="ARBA00022729"/>
    </source>
</evidence>
<keyword evidence="24" id="KW-0834">Unfolded protein response</keyword>
<dbReference type="GO" id="GO:0004674">
    <property type="term" value="F:protein serine/threonine kinase activity"/>
    <property type="evidence" value="ECO:0007669"/>
    <property type="project" value="UniProtKB-KW"/>
</dbReference>
<sequence length="805" mass="90431">GNLHAVSKRTGDIKWTLKDDPILQVPVYVAEPAFLPDPNDGSLYILGGKNKEGLMKLPFTIPELVQSSPCRSSDGVLYTGKKQDTWFIVDPKSGEKQTTLSTEAWDGLCPSSPLLYIGRTQYVITMYDTKSRELYWNATFSEYSAPLCEESYHYKMAHLASSGDGLVVTLDKESGEVLWAQNYGSPVVGIYLWHQDSLRRLPHLNLAMETLRYLTFQSQDIHVLKWSYQSVKDFTATKTQLLYVVPDGGSRWHSCPLLSPLSLPRPQPQGITLSGECEITPSTNVKYPQGSITSLHNQWLLIAFLWFVFQKLQRQHVAQQQQLEQQIQLLQQQQEMLRPGRVSREGIPEEPRELGLSQGSASELSKGSSPSACPKDPANGTVSWKTCFLSLADAEPDLVVVGKVSFNPKDVLGHGAGGTFVFRGQFEGRSVAVKRLLPECVHLLDREVQLLRESDEHPHVVRYFCTERDRQFHYIAIELCSATLQEYVESPSFDRRGLDPVSVLRQTMSGLAHLHSLSIVHRDLKPCNILISVPNRHGQIRAVISDFGLCKKLQGGRQSFSLRSGIPGTEGWIAPEVLQEAPKENPTSAVDIFSAGCVFYYVVSGGQHPFGDSLRRQANILAGSYQLSCLQEEAHDKLVARELIVAMISSEPQCRPSAPVVLLHPFFWSQEKQLQFFQDVSDRVEKEPAEGPIVSALESGGRAVVRTNWRMHISLPLQMDLRKFRTYKGGSVRDLLRAMRNKKHHYHELPADVRAALGSVPEGFVQYFTSRFPRLLLHTHGAMRLCAHERIFRPYYCQGQRGDGA</sequence>
<dbReference type="Proteomes" id="UP000694396">
    <property type="component" value="Unplaced"/>
</dbReference>
<dbReference type="GO" id="GO:0004521">
    <property type="term" value="F:RNA endonuclease activity"/>
    <property type="evidence" value="ECO:0007669"/>
    <property type="project" value="InterPro"/>
</dbReference>
<keyword evidence="8" id="KW-0053">Apoptosis</keyword>
<dbReference type="CDD" id="cd10422">
    <property type="entry name" value="RNase_Ire1"/>
    <property type="match status" value="1"/>
</dbReference>
<reference evidence="35" key="2">
    <citation type="submission" date="2025-09" db="UniProtKB">
        <authorList>
            <consortium name="Ensembl"/>
        </authorList>
    </citation>
    <scope>IDENTIFICATION</scope>
</reference>
<reference evidence="35" key="1">
    <citation type="submission" date="2025-08" db="UniProtKB">
        <authorList>
            <consortium name="Ensembl"/>
        </authorList>
    </citation>
    <scope>IDENTIFICATION</scope>
</reference>
<dbReference type="InterPro" id="IPR038357">
    <property type="entry name" value="KEN_sf"/>
</dbReference>
<dbReference type="GO" id="GO:1990604">
    <property type="term" value="C:IRE1-TRAF2-ASK1 complex"/>
    <property type="evidence" value="ECO:0007669"/>
    <property type="project" value="TreeGrafter"/>
</dbReference>
<evidence type="ECO:0000313" key="35">
    <source>
        <dbReference type="Ensembl" id="ENSCRFP00000011813.1"/>
    </source>
</evidence>
<evidence type="ECO:0000256" key="30">
    <source>
        <dbReference type="ARBA" id="ARBA00078578"/>
    </source>
</evidence>
<dbReference type="InterPro" id="IPR008271">
    <property type="entry name" value="Ser/Thr_kinase_AS"/>
</dbReference>
<dbReference type="GO" id="GO:0036498">
    <property type="term" value="P:IRE1-mediated unfolded protein response"/>
    <property type="evidence" value="ECO:0007669"/>
    <property type="project" value="UniProtKB-ARBA"/>
</dbReference>
<dbReference type="Gene3D" id="1.20.1440.180">
    <property type="entry name" value="KEN domain"/>
    <property type="match status" value="1"/>
</dbReference>
<evidence type="ECO:0000256" key="6">
    <source>
        <dbReference type="ARBA" id="ARBA00022679"/>
    </source>
</evidence>
<dbReference type="Ensembl" id="ENSCRFT00000012218.1">
    <property type="protein sequence ID" value="ENSCRFP00000011813.1"/>
    <property type="gene ID" value="ENSCRFG00000008282.1"/>
</dbReference>
<dbReference type="PROSITE" id="PS51392">
    <property type="entry name" value="KEN"/>
    <property type="match status" value="1"/>
</dbReference>
<evidence type="ECO:0000256" key="29">
    <source>
        <dbReference type="ARBA" id="ARBA00076266"/>
    </source>
</evidence>
<dbReference type="Gene3D" id="1.10.510.10">
    <property type="entry name" value="Transferase(Phosphotransferase) domain 1"/>
    <property type="match status" value="1"/>
</dbReference>
<evidence type="ECO:0000313" key="36">
    <source>
        <dbReference type="Proteomes" id="UP000694396"/>
    </source>
</evidence>
<keyword evidence="10" id="KW-0732">Signal</keyword>
<feature type="compositionally biased region" description="Basic and acidic residues" evidence="32">
    <location>
        <begin position="342"/>
        <end position="353"/>
    </location>
</feature>
<dbReference type="FunFam" id="1.20.1440.180:FF:000001">
    <property type="entry name" value="Serine/threonine-protein kinase/endoribonuclease IRE1"/>
    <property type="match status" value="1"/>
</dbReference>
<dbReference type="AlphaFoldDB" id="A0A8C3QV44"/>
<evidence type="ECO:0000256" key="23">
    <source>
        <dbReference type="ARBA" id="ARBA00023180"/>
    </source>
</evidence>
<evidence type="ECO:0000256" key="5">
    <source>
        <dbReference type="ARBA" id="ARBA00022553"/>
    </source>
</evidence>
<dbReference type="InterPro" id="IPR018391">
    <property type="entry name" value="PQQ_b-propeller_rpt"/>
</dbReference>
<accession>A0A8C3QV44</accession>
<name>A0A8C3QV44_9PASS</name>
<feature type="domain" description="KEN" evidence="34">
    <location>
        <begin position="670"/>
        <end position="798"/>
    </location>
</feature>
<dbReference type="GO" id="GO:0046872">
    <property type="term" value="F:metal ion binding"/>
    <property type="evidence" value="ECO:0007669"/>
    <property type="project" value="UniProtKB-KW"/>
</dbReference>
<evidence type="ECO:0000256" key="3">
    <source>
        <dbReference type="ARBA" id="ARBA00012513"/>
    </source>
</evidence>
<dbReference type="InterPro" id="IPR011047">
    <property type="entry name" value="Quinoprotein_ADH-like_sf"/>
</dbReference>
<dbReference type="SMART" id="SM00220">
    <property type="entry name" value="S_TKc"/>
    <property type="match status" value="1"/>
</dbReference>
<keyword evidence="23" id="KW-0325">Glycoprotein</keyword>
<evidence type="ECO:0000259" key="33">
    <source>
        <dbReference type="PROSITE" id="PS50011"/>
    </source>
</evidence>
<evidence type="ECO:0000256" key="14">
    <source>
        <dbReference type="ARBA" id="ARBA00022801"/>
    </source>
</evidence>
<evidence type="ECO:0000256" key="13">
    <source>
        <dbReference type="ARBA" id="ARBA00022777"/>
    </source>
</evidence>
<dbReference type="GO" id="GO:0016787">
    <property type="term" value="F:hydrolase activity"/>
    <property type="evidence" value="ECO:0007669"/>
    <property type="project" value="UniProtKB-KW"/>
</dbReference>
<dbReference type="CDD" id="cd09769">
    <property type="entry name" value="Luminal_IRE1"/>
    <property type="match status" value="1"/>
</dbReference>
<dbReference type="InterPro" id="IPR011009">
    <property type="entry name" value="Kinase-like_dom_sf"/>
</dbReference>
<keyword evidence="5" id="KW-0597">Phosphoprotein</keyword>
<evidence type="ECO:0000256" key="16">
    <source>
        <dbReference type="ARBA" id="ARBA00022840"/>
    </source>
</evidence>
<dbReference type="SUPFAM" id="SSF50998">
    <property type="entry name" value="Quinoprotein alcohol dehydrogenase-like"/>
    <property type="match status" value="1"/>
</dbReference>
<evidence type="ECO:0000256" key="18">
    <source>
        <dbReference type="ARBA" id="ARBA00022989"/>
    </source>
</evidence>
<evidence type="ECO:0000259" key="34">
    <source>
        <dbReference type="PROSITE" id="PS51392"/>
    </source>
</evidence>
<dbReference type="SUPFAM" id="SSF56112">
    <property type="entry name" value="Protein kinase-like (PK-like)"/>
    <property type="match status" value="1"/>
</dbReference>
<keyword evidence="36" id="KW-1185">Reference proteome</keyword>
<evidence type="ECO:0000256" key="12">
    <source>
        <dbReference type="ARBA" id="ARBA00022765"/>
    </source>
</evidence>
<keyword evidence="18" id="KW-1133">Transmembrane helix</keyword>
<keyword evidence="6" id="KW-0808">Transferase</keyword>
<evidence type="ECO:0000256" key="22">
    <source>
        <dbReference type="ARBA" id="ARBA00023163"/>
    </source>
</evidence>
<evidence type="ECO:0000256" key="28">
    <source>
        <dbReference type="ARBA" id="ARBA00073767"/>
    </source>
</evidence>
<dbReference type="GO" id="GO:0005524">
    <property type="term" value="F:ATP binding"/>
    <property type="evidence" value="ECO:0007669"/>
    <property type="project" value="UniProtKB-KW"/>
</dbReference>
<keyword evidence="7" id="KW-0812">Transmembrane</keyword>
<dbReference type="GO" id="GO:0042803">
    <property type="term" value="F:protein homodimerization activity"/>
    <property type="evidence" value="ECO:0007669"/>
    <property type="project" value="UniProtKB-ARBA"/>
</dbReference>
<dbReference type="Pfam" id="PF06479">
    <property type="entry name" value="Ribonuc_2-5A"/>
    <property type="match status" value="1"/>
</dbReference>
<evidence type="ECO:0000256" key="26">
    <source>
        <dbReference type="ARBA" id="ARBA00047899"/>
    </source>
</evidence>
<dbReference type="InterPro" id="IPR045133">
    <property type="entry name" value="IRE1/2-like"/>
</dbReference>
<dbReference type="InterPro" id="IPR010513">
    <property type="entry name" value="KEN_dom"/>
</dbReference>
<comment type="catalytic activity">
    <reaction evidence="27">
        <text>L-seryl-[protein] + ATP = O-phospho-L-seryl-[protein] + ADP + H(+)</text>
        <dbReference type="Rhea" id="RHEA:17989"/>
        <dbReference type="Rhea" id="RHEA-COMP:9863"/>
        <dbReference type="Rhea" id="RHEA-COMP:11604"/>
        <dbReference type="ChEBI" id="CHEBI:15378"/>
        <dbReference type="ChEBI" id="CHEBI:29999"/>
        <dbReference type="ChEBI" id="CHEBI:30616"/>
        <dbReference type="ChEBI" id="CHEBI:83421"/>
        <dbReference type="ChEBI" id="CHEBI:456216"/>
        <dbReference type="EC" id="2.7.11.1"/>
    </reaction>
</comment>
<comment type="cofactor">
    <cofactor evidence="1">
        <name>Mg(2+)</name>
        <dbReference type="ChEBI" id="CHEBI:18420"/>
    </cofactor>
</comment>
<keyword evidence="25" id="KW-0511">Multifunctional enzyme</keyword>
<dbReference type="GO" id="GO:0070059">
    <property type="term" value="P:intrinsic apoptotic signaling pathway in response to endoplasmic reticulum stress"/>
    <property type="evidence" value="ECO:0007669"/>
    <property type="project" value="TreeGrafter"/>
</dbReference>
<dbReference type="GO" id="GO:0006397">
    <property type="term" value="P:mRNA processing"/>
    <property type="evidence" value="ECO:0007669"/>
    <property type="project" value="InterPro"/>
</dbReference>
<proteinExistence type="predicted"/>
<protein>
    <recommendedName>
        <fullName evidence="28">Serine/threonine-protein kinase/endoribonuclease IRE1</fullName>
        <ecNumber evidence="3">2.7.11.1</ecNumber>
    </recommendedName>
    <alternativeName>
        <fullName evidence="29">Endoplasmic reticulum-to-nucleus signaling 1</fullName>
    </alternativeName>
    <alternativeName>
        <fullName evidence="30">Inositol-requiring protein 1</fullName>
    </alternativeName>
    <alternativeName>
        <fullName evidence="31">Ire1-alpha</fullName>
    </alternativeName>
</protein>
<dbReference type="CDD" id="cd13982">
    <property type="entry name" value="STKc_IRE1"/>
    <property type="match status" value="1"/>
</dbReference>
<keyword evidence="11" id="KW-0547">Nucleotide-binding</keyword>
<dbReference type="SMART" id="SM00564">
    <property type="entry name" value="PQQ"/>
    <property type="match status" value="3"/>
</dbReference>
<keyword evidence="9" id="KW-0479">Metal-binding</keyword>
<dbReference type="EC" id="2.7.11.1" evidence="3"/>
<evidence type="ECO:0000256" key="25">
    <source>
        <dbReference type="ARBA" id="ARBA00023268"/>
    </source>
</evidence>
<evidence type="ECO:0000256" key="19">
    <source>
        <dbReference type="ARBA" id="ARBA00023015"/>
    </source>
</evidence>
<evidence type="ECO:0000256" key="21">
    <source>
        <dbReference type="ARBA" id="ARBA00023157"/>
    </source>
</evidence>
<keyword evidence="15" id="KW-0256">Endoplasmic reticulum</keyword>
<keyword evidence="16" id="KW-0067">ATP-binding</keyword>
<organism evidence="35 36">
    <name type="scientific">Cyanoderma ruficeps</name>
    <name type="common">rufous-capped babbler</name>
    <dbReference type="NCBI Taxonomy" id="181631"/>
    <lineage>
        <taxon>Eukaryota</taxon>
        <taxon>Metazoa</taxon>
        <taxon>Chordata</taxon>
        <taxon>Craniata</taxon>
        <taxon>Vertebrata</taxon>
        <taxon>Euteleostomi</taxon>
        <taxon>Archelosauria</taxon>
        <taxon>Archosauria</taxon>
        <taxon>Dinosauria</taxon>
        <taxon>Saurischia</taxon>
        <taxon>Theropoda</taxon>
        <taxon>Coelurosauria</taxon>
        <taxon>Aves</taxon>
        <taxon>Neognathae</taxon>
        <taxon>Neoaves</taxon>
        <taxon>Telluraves</taxon>
        <taxon>Australaves</taxon>
        <taxon>Passeriformes</taxon>
        <taxon>Sylvioidea</taxon>
        <taxon>Timaliidae</taxon>
        <taxon>Cyanoderma</taxon>
    </lineage>
</organism>